<reference evidence="1 2" key="1">
    <citation type="journal article" date="2019" name="Emerg. Microbes Infect.">
        <title>Comprehensive subspecies identification of 175 nontuberculous mycobacteria species based on 7547 genomic profiles.</title>
        <authorList>
            <person name="Matsumoto Y."/>
            <person name="Kinjo T."/>
            <person name="Motooka D."/>
            <person name="Nabeya D."/>
            <person name="Jung N."/>
            <person name="Uechi K."/>
            <person name="Horii T."/>
            <person name="Iida T."/>
            <person name="Fujita J."/>
            <person name="Nakamura S."/>
        </authorList>
    </citation>
    <scope>NUCLEOTIDE SEQUENCE [LARGE SCALE GENOMIC DNA]</scope>
    <source>
        <strain evidence="1 2">JCM 12404</strain>
    </source>
</reference>
<evidence type="ECO:0000313" key="2">
    <source>
        <dbReference type="Proteomes" id="UP000465866"/>
    </source>
</evidence>
<sequence length="99" mass="10734">MTADTPSTEEKAAEVFALRLILDHLKMAGGAPRTDIVDEPNYETNHENAADVPDLELVFHELAITAAAAMIRGADSPEAGMERAIREIEDMLAKVLDSD</sequence>
<protein>
    <submittedName>
        <fullName evidence="1">Uncharacterized protein</fullName>
    </submittedName>
</protein>
<gene>
    <name evidence="1" type="ORF">MCOO_36990</name>
</gene>
<organism evidence="1 2">
    <name type="scientific">Mycobacterium cookii</name>
    <dbReference type="NCBI Taxonomy" id="1775"/>
    <lineage>
        <taxon>Bacteria</taxon>
        <taxon>Bacillati</taxon>
        <taxon>Actinomycetota</taxon>
        <taxon>Actinomycetes</taxon>
        <taxon>Mycobacteriales</taxon>
        <taxon>Mycobacteriaceae</taxon>
        <taxon>Mycobacterium</taxon>
    </lineage>
</organism>
<dbReference type="EMBL" id="AP022569">
    <property type="protein sequence ID" value="BBX47684.1"/>
    <property type="molecule type" value="Genomic_DNA"/>
</dbReference>
<accession>A0A7I7L0T7</accession>
<evidence type="ECO:0000313" key="1">
    <source>
        <dbReference type="EMBL" id="BBX47684.1"/>
    </source>
</evidence>
<name>A0A7I7L0T7_9MYCO</name>
<proteinExistence type="predicted"/>
<dbReference type="RefSeq" id="WP_163778804.1">
    <property type="nucleotide sequence ID" value="NZ_AP022569.1"/>
</dbReference>
<keyword evidence="2" id="KW-1185">Reference proteome</keyword>
<dbReference type="AlphaFoldDB" id="A0A7I7L0T7"/>
<dbReference type="KEGG" id="mcoo:MCOO_36990"/>
<dbReference type="Proteomes" id="UP000465866">
    <property type="component" value="Chromosome"/>
</dbReference>